<reference evidence="1 3" key="1">
    <citation type="submission" date="2016-07" db="EMBL/GenBank/DDBJ databases">
        <title>Comparative genomics of the Campylobacter concisus group.</title>
        <authorList>
            <person name="Miller W.G."/>
            <person name="Yee E."/>
            <person name="Chapman M.H."/>
            <person name="Huynh S."/>
            <person name="Bono J.L."/>
            <person name="On S.L.W."/>
            <person name="StLeger J."/>
            <person name="Foster G."/>
            <person name="Parker C.T."/>
        </authorList>
    </citation>
    <scope>NUCLEOTIDE SEQUENCE [LARGE SCALE GENOMIC DNA]</scope>
    <source>
        <strain evidence="1 3">CCUG 21559</strain>
    </source>
</reference>
<proteinExistence type="predicted"/>
<evidence type="ECO:0000313" key="1">
    <source>
        <dbReference type="EMBL" id="QCD44130.1"/>
    </source>
</evidence>
<sequence>MDISFNESYQNRVKELLRISVDENTPFQETIKYLEDKFTEYLIPNDYRIKILSNILPQMTLQFTTIAMQVAMELTEKDLSFNITLENLKKQGLAMDANIEGIREQTRGQQIKNDEIDEQRADKLANLKKQGQLLDAQIKKLGTEDKLALAQQKAIDEQVKDNRLIKSIGVVGGFISDNQAGGMIVPTDMTKYFFNLTHRLISKDVTGVVEPTNMTMTKKT</sequence>
<dbReference type="Proteomes" id="UP000503264">
    <property type="component" value="Chromosome"/>
</dbReference>
<evidence type="ECO:0000313" key="3">
    <source>
        <dbReference type="Proteomes" id="UP000503264"/>
    </source>
</evidence>
<name>A0A6G5QEM3_9BACT</name>
<dbReference type="RefSeq" id="WP_169753618.1">
    <property type="nucleotide sequence ID" value="NZ_CP012542.1"/>
</dbReference>
<dbReference type="EMBL" id="CP012542">
    <property type="protein sequence ID" value="QCD44719.1"/>
    <property type="molecule type" value="Genomic_DNA"/>
</dbReference>
<gene>
    <name evidence="1" type="ORF">CMUC_0316</name>
    <name evidence="2" type="ORF">CMUC_0930</name>
</gene>
<accession>A0A6G5QEM3</accession>
<protein>
    <submittedName>
        <fullName evidence="1">Uncharacterized protein</fullName>
    </submittedName>
</protein>
<organism evidence="1 3">
    <name type="scientific">Campylobacter mucosalis CCUG 21559</name>
    <dbReference type="NCBI Taxonomy" id="1032067"/>
    <lineage>
        <taxon>Bacteria</taxon>
        <taxon>Pseudomonadati</taxon>
        <taxon>Campylobacterota</taxon>
        <taxon>Epsilonproteobacteria</taxon>
        <taxon>Campylobacterales</taxon>
        <taxon>Campylobacteraceae</taxon>
        <taxon>Campylobacter</taxon>
    </lineage>
</organism>
<evidence type="ECO:0000313" key="2">
    <source>
        <dbReference type="EMBL" id="QCD44719.1"/>
    </source>
</evidence>
<dbReference type="AlphaFoldDB" id="A0A6G5QEM3"/>
<dbReference type="EMBL" id="CP012542">
    <property type="protein sequence ID" value="QCD44130.1"/>
    <property type="molecule type" value="Genomic_DNA"/>
</dbReference>
<keyword evidence="3" id="KW-1185">Reference proteome</keyword>